<evidence type="ECO:0000313" key="3">
    <source>
        <dbReference type="Proteomes" id="UP000580250"/>
    </source>
</evidence>
<dbReference type="Proteomes" id="UP000580250">
    <property type="component" value="Unassembled WGS sequence"/>
</dbReference>
<gene>
    <name evidence="2" type="ORF">MENT_LOCUS28360</name>
</gene>
<keyword evidence="1" id="KW-0472">Membrane</keyword>
<organism evidence="2 3">
    <name type="scientific">Meloidogyne enterolobii</name>
    <name type="common">Root-knot nematode worm</name>
    <name type="synonym">Meloidogyne mayaguensis</name>
    <dbReference type="NCBI Taxonomy" id="390850"/>
    <lineage>
        <taxon>Eukaryota</taxon>
        <taxon>Metazoa</taxon>
        <taxon>Ecdysozoa</taxon>
        <taxon>Nematoda</taxon>
        <taxon>Chromadorea</taxon>
        <taxon>Rhabditida</taxon>
        <taxon>Tylenchina</taxon>
        <taxon>Tylenchomorpha</taxon>
        <taxon>Tylenchoidea</taxon>
        <taxon>Meloidogynidae</taxon>
        <taxon>Meloidogyninae</taxon>
        <taxon>Meloidogyne</taxon>
    </lineage>
</organism>
<accession>A0A6V7VNR6</accession>
<dbReference type="EMBL" id="CAJEWN010000278">
    <property type="protein sequence ID" value="CAD2176543.1"/>
    <property type="molecule type" value="Genomic_DNA"/>
</dbReference>
<evidence type="ECO:0000313" key="2">
    <source>
        <dbReference type="EMBL" id="CAD2176543.1"/>
    </source>
</evidence>
<evidence type="ECO:0000256" key="1">
    <source>
        <dbReference type="SAM" id="Phobius"/>
    </source>
</evidence>
<keyword evidence="1" id="KW-0812">Transmembrane</keyword>
<keyword evidence="1" id="KW-1133">Transmembrane helix</keyword>
<sequence length="75" mass="8969">MRYLMEFSSNIILRQDWNLFFARIWRKVQQQFSYKINTRAHILIFFWAFLSLGIQVLVSNPAKFSVLDSSTKCGF</sequence>
<dbReference type="AlphaFoldDB" id="A0A6V7VNR6"/>
<name>A0A6V7VNR6_MELEN</name>
<proteinExistence type="predicted"/>
<feature type="transmembrane region" description="Helical" evidence="1">
    <location>
        <begin position="40"/>
        <end position="58"/>
    </location>
</feature>
<reference evidence="2 3" key="1">
    <citation type="submission" date="2020-08" db="EMBL/GenBank/DDBJ databases">
        <authorList>
            <person name="Koutsovoulos G."/>
            <person name="Danchin GJ E."/>
        </authorList>
    </citation>
    <scope>NUCLEOTIDE SEQUENCE [LARGE SCALE GENOMIC DNA]</scope>
</reference>
<comment type="caution">
    <text evidence="2">The sequence shown here is derived from an EMBL/GenBank/DDBJ whole genome shotgun (WGS) entry which is preliminary data.</text>
</comment>
<protein>
    <submittedName>
        <fullName evidence="2">Uncharacterized protein</fullName>
    </submittedName>
</protein>